<gene>
    <name evidence="1" type="ORF">Q361_1701</name>
</gene>
<evidence type="ECO:0000313" key="2">
    <source>
        <dbReference type="Proteomes" id="UP000237056"/>
    </source>
</evidence>
<protein>
    <submittedName>
        <fullName evidence="1">RloB-like protein</fullName>
    </submittedName>
</protein>
<dbReference type="AlphaFoldDB" id="A0A2S4N487"/>
<name>A0A2S4N487_9FLAO</name>
<sequence length="210" mass="24664">MKQKIKAIAVIGEGITEKYYIDSLKGLTEFQIKPKELGVKASSLKKLEDNIKQSINERYDEVYCLIDMDSKKEGKNLNDYLNLKNKYHEKLIGSKKNGFTKVVFIETERCIELWFLFHFTQQATTKEFASYKEIELELQKYRPQYEKTEKYFRSVGNLNHELTLKRKPNGLLKQAISNAENSIKSKEKDNRNYTYSEMHILMSALKITPK</sequence>
<keyword evidence="2" id="KW-1185">Reference proteome</keyword>
<accession>A0A2S4N487</accession>
<organism evidence="1 2">
    <name type="scientific">Flavobacterium croceum DSM 17960</name>
    <dbReference type="NCBI Taxonomy" id="1121886"/>
    <lineage>
        <taxon>Bacteria</taxon>
        <taxon>Pseudomonadati</taxon>
        <taxon>Bacteroidota</taxon>
        <taxon>Flavobacteriia</taxon>
        <taxon>Flavobacteriales</taxon>
        <taxon>Flavobacteriaceae</taxon>
        <taxon>Flavobacterium</taxon>
    </lineage>
</organism>
<evidence type="ECO:0000313" key="1">
    <source>
        <dbReference type="EMBL" id="POS00538.1"/>
    </source>
</evidence>
<comment type="caution">
    <text evidence="1">The sequence shown here is derived from an EMBL/GenBank/DDBJ whole genome shotgun (WGS) entry which is preliminary data.</text>
</comment>
<dbReference type="InterPro" id="IPR025591">
    <property type="entry name" value="RloB"/>
</dbReference>
<reference evidence="1 2" key="1">
    <citation type="submission" date="2018-01" db="EMBL/GenBank/DDBJ databases">
        <title>Genomic Encyclopedia of Type Strains, Phase I: the one thousand microbial genomes (KMG-I) project.</title>
        <authorList>
            <person name="Goeker M."/>
        </authorList>
    </citation>
    <scope>NUCLEOTIDE SEQUENCE [LARGE SCALE GENOMIC DNA]</scope>
    <source>
        <strain evidence="1 2">DSM 17960</strain>
    </source>
</reference>
<dbReference type="Pfam" id="PF13707">
    <property type="entry name" value="RloB"/>
    <property type="match status" value="1"/>
</dbReference>
<proteinExistence type="predicted"/>
<dbReference type="OrthoDB" id="1366690at2"/>
<dbReference type="EMBL" id="PQNY01000070">
    <property type="protein sequence ID" value="POS00538.1"/>
    <property type="molecule type" value="Genomic_DNA"/>
</dbReference>
<dbReference type="Proteomes" id="UP000237056">
    <property type="component" value="Unassembled WGS sequence"/>
</dbReference>
<dbReference type="RefSeq" id="WP_103727232.1">
    <property type="nucleotide sequence ID" value="NZ_PQNY01000070.1"/>
</dbReference>